<keyword evidence="2" id="KW-1185">Reference proteome</keyword>
<gene>
    <name evidence="1" type="ORF">E5161_07410</name>
</gene>
<evidence type="ECO:0000313" key="1">
    <source>
        <dbReference type="EMBL" id="TJY42669.1"/>
    </source>
</evidence>
<organism evidence="1 2">
    <name type="scientific">Cohnella pontilimi</name>
    <dbReference type="NCBI Taxonomy" id="2564100"/>
    <lineage>
        <taxon>Bacteria</taxon>
        <taxon>Bacillati</taxon>
        <taxon>Bacillota</taxon>
        <taxon>Bacilli</taxon>
        <taxon>Bacillales</taxon>
        <taxon>Paenibacillaceae</taxon>
        <taxon>Cohnella</taxon>
    </lineage>
</organism>
<accession>A0A4V5LSH0</accession>
<dbReference type="EMBL" id="SUPK01000003">
    <property type="protein sequence ID" value="TJY42669.1"/>
    <property type="molecule type" value="Genomic_DNA"/>
</dbReference>
<evidence type="ECO:0000313" key="2">
    <source>
        <dbReference type="Proteomes" id="UP000309673"/>
    </source>
</evidence>
<sequence length="86" mass="9828">MQQQRLHNQVGDNTLKPLWFKVFFILVPGNGNWHAPCMKPIFGGVSTIETSLSILMPWLKILRSTEIFSTGCHIALLWLVVMSHDH</sequence>
<protein>
    <submittedName>
        <fullName evidence="1">Uncharacterized protein</fullName>
    </submittedName>
</protein>
<dbReference type="AlphaFoldDB" id="A0A4V5LSH0"/>
<comment type="caution">
    <text evidence="1">The sequence shown here is derived from an EMBL/GenBank/DDBJ whole genome shotgun (WGS) entry which is preliminary data.</text>
</comment>
<dbReference type="Proteomes" id="UP000309673">
    <property type="component" value="Unassembled WGS sequence"/>
</dbReference>
<reference evidence="1 2" key="1">
    <citation type="submission" date="2019-04" db="EMBL/GenBank/DDBJ databases">
        <title>Cohnella sp. nov., isolated from soil.</title>
        <authorList>
            <person name="Kim W."/>
        </authorList>
    </citation>
    <scope>NUCLEOTIDE SEQUENCE [LARGE SCALE GENOMIC DNA]</scope>
    <source>
        <strain evidence="1 2">CAU 1483</strain>
    </source>
</reference>
<dbReference type="RefSeq" id="WP_136777088.1">
    <property type="nucleotide sequence ID" value="NZ_SUPK01000003.1"/>
</dbReference>
<proteinExistence type="predicted"/>
<name>A0A4V5LSH0_9BACL</name>